<proteinExistence type="predicted"/>
<dbReference type="AlphaFoldDB" id="A0AAV5RED3"/>
<protein>
    <submittedName>
        <fullName evidence="1">Uncharacterized protein</fullName>
    </submittedName>
</protein>
<dbReference type="Proteomes" id="UP001362899">
    <property type="component" value="Unassembled WGS sequence"/>
</dbReference>
<dbReference type="EMBL" id="BTGC01000001">
    <property type="protein sequence ID" value="GMM49467.1"/>
    <property type="molecule type" value="Genomic_DNA"/>
</dbReference>
<reference evidence="1 2" key="1">
    <citation type="journal article" date="2023" name="Elife">
        <title>Identification of key yeast species and microbe-microbe interactions impacting larval growth of Drosophila in the wild.</title>
        <authorList>
            <person name="Mure A."/>
            <person name="Sugiura Y."/>
            <person name="Maeda R."/>
            <person name="Honda K."/>
            <person name="Sakurai N."/>
            <person name="Takahashi Y."/>
            <person name="Watada M."/>
            <person name="Katoh T."/>
            <person name="Gotoh A."/>
            <person name="Gotoh Y."/>
            <person name="Taniguchi I."/>
            <person name="Nakamura K."/>
            <person name="Hayashi T."/>
            <person name="Katayama T."/>
            <person name="Uemura T."/>
            <person name="Hattori Y."/>
        </authorList>
    </citation>
    <scope>NUCLEOTIDE SEQUENCE [LARGE SCALE GENOMIC DNA]</scope>
    <source>
        <strain evidence="1 2">SB-73</strain>
    </source>
</reference>
<sequence length="151" mass="17983">MVLNSDIEQETIYSIPEIVGQYLIIFERLKREILVEAMEAFDDRMEYLAFTRHRKLNLKSPKPVSGYAAFKIYYAEEFLNQPVSICAKYFAAAWEACPHKRLWESYAILYNKRKRKVGFKKWFQQCKKIPYCGELIIIQQSFRKNGMMMTV</sequence>
<evidence type="ECO:0000313" key="2">
    <source>
        <dbReference type="Proteomes" id="UP001362899"/>
    </source>
</evidence>
<organism evidence="1 2">
    <name type="scientific">Starmerella bacillaris</name>
    <name type="common">Yeast</name>
    <name type="synonym">Candida zemplinina</name>
    <dbReference type="NCBI Taxonomy" id="1247836"/>
    <lineage>
        <taxon>Eukaryota</taxon>
        <taxon>Fungi</taxon>
        <taxon>Dikarya</taxon>
        <taxon>Ascomycota</taxon>
        <taxon>Saccharomycotina</taxon>
        <taxon>Dipodascomycetes</taxon>
        <taxon>Dipodascales</taxon>
        <taxon>Trichomonascaceae</taxon>
        <taxon>Starmerella</taxon>
    </lineage>
</organism>
<gene>
    <name evidence="1" type="ORF">DASB73_004250</name>
</gene>
<accession>A0AAV5RED3</accession>
<keyword evidence="2" id="KW-1185">Reference proteome</keyword>
<name>A0AAV5RED3_STABA</name>
<comment type="caution">
    <text evidence="1">The sequence shown here is derived from an EMBL/GenBank/DDBJ whole genome shotgun (WGS) entry which is preliminary data.</text>
</comment>
<evidence type="ECO:0000313" key="1">
    <source>
        <dbReference type="EMBL" id="GMM49467.1"/>
    </source>
</evidence>